<dbReference type="Pfam" id="PF19891">
    <property type="entry name" value="DUF6364"/>
    <property type="match status" value="1"/>
</dbReference>
<evidence type="ECO:0000313" key="2">
    <source>
        <dbReference type="Proteomes" id="UP000521227"/>
    </source>
</evidence>
<evidence type="ECO:0000313" key="1">
    <source>
        <dbReference type="EMBL" id="MBB5053965.1"/>
    </source>
</evidence>
<comment type="caution">
    <text evidence="1">The sequence shown here is derived from an EMBL/GenBank/DDBJ whole genome shotgun (WGS) entry which is preliminary data.</text>
</comment>
<dbReference type="EMBL" id="JACHIJ010000005">
    <property type="protein sequence ID" value="MBB5053965.1"/>
    <property type="molecule type" value="Genomic_DNA"/>
</dbReference>
<sequence>MKRNTTFNLDDELVQRGKSYAATHGTTLTALVRDHLTKVTGYRPNDGTNDPLVAFSKGEIDKAQAIEQSGLRDYAELLVALGDRGLDLPRLPPHEITQMTENFLRICREAGLPQ</sequence>
<reference evidence="1 2" key="1">
    <citation type="submission" date="2020-08" db="EMBL/GenBank/DDBJ databases">
        <title>Genomic Encyclopedia of Type Strains, Phase IV (KMG-IV): sequencing the most valuable type-strain genomes for metagenomic binning, comparative biology and taxonomic classification.</title>
        <authorList>
            <person name="Goeker M."/>
        </authorList>
    </citation>
    <scope>NUCLEOTIDE SEQUENCE [LARGE SCALE GENOMIC DNA]</scope>
    <source>
        <strain evidence="1 2">DSM 17498</strain>
    </source>
</reference>
<accession>A0A840N162</accession>
<protein>
    <submittedName>
        <fullName evidence="1">Plasmid stability protein</fullName>
    </submittedName>
</protein>
<dbReference type="AlphaFoldDB" id="A0A840N162"/>
<gene>
    <name evidence="1" type="ORF">HNQ36_003965</name>
</gene>
<proteinExistence type="predicted"/>
<organism evidence="1 2">
    <name type="scientific">Afipia massiliensis</name>
    <dbReference type="NCBI Taxonomy" id="211460"/>
    <lineage>
        <taxon>Bacteria</taxon>
        <taxon>Pseudomonadati</taxon>
        <taxon>Pseudomonadota</taxon>
        <taxon>Alphaproteobacteria</taxon>
        <taxon>Hyphomicrobiales</taxon>
        <taxon>Nitrobacteraceae</taxon>
        <taxon>Afipia</taxon>
    </lineage>
</organism>
<dbReference type="RefSeq" id="WP_062316470.1">
    <property type="nucleotide sequence ID" value="NZ_JACHIJ010000005.1"/>
</dbReference>
<name>A0A840N162_9BRAD</name>
<dbReference type="Proteomes" id="UP000521227">
    <property type="component" value="Unassembled WGS sequence"/>
</dbReference>
<dbReference type="InterPro" id="IPR045944">
    <property type="entry name" value="DUF6364"/>
</dbReference>